<reference evidence="2" key="1">
    <citation type="submission" date="2021-02" db="EMBL/GenBank/DDBJ databases">
        <title>Genome sequence Cadophora malorum strain M34.</title>
        <authorList>
            <person name="Stefanovic E."/>
            <person name="Vu D."/>
            <person name="Scully C."/>
            <person name="Dijksterhuis J."/>
            <person name="Roader J."/>
            <person name="Houbraken J."/>
        </authorList>
    </citation>
    <scope>NUCLEOTIDE SEQUENCE</scope>
    <source>
        <strain evidence="2">M34</strain>
    </source>
</reference>
<accession>A0A8H7W9A4</accession>
<feature type="compositionally biased region" description="Polar residues" evidence="1">
    <location>
        <begin position="31"/>
        <end position="45"/>
    </location>
</feature>
<protein>
    <submittedName>
        <fullName evidence="2">Uncharacterized protein</fullName>
    </submittedName>
</protein>
<dbReference type="Proteomes" id="UP000664132">
    <property type="component" value="Unassembled WGS sequence"/>
</dbReference>
<evidence type="ECO:0000256" key="1">
    <source>
        <dbReference type="SAM" id="MobiDB-lite"/>
    </source>
</evidence>
<dbReference type="AlphaFoldDB" id="A0A8H7W9A4"/>
<proteinExistence type="predicted"/>
<feature type="compositionally biased region" description="Pro residues" evidence="1">
    <location>
        <begin position="1"/>
        <end position="11"/>
    </location>
</feature>
<feature type="region of interest" description="Disordered" evidence="1">
    <location>
        <begin position="108"/>
        <end position="127"/>
    </location>
</feature>
<feature type="compositionally biased region" description="Gly residues" evidence="1">
    <location>
        <begin position="113"/>
        <end position="127"/>
    </location>
</feature>
<evidence type="ECO:0000313" key="3">
    <source>
        <dbReference type="Proteomes" id="UP000664132"/>
    </source>
</evidence>
<organism evidence="2 3">
    <name type="scientific">Cadophora malorum</name>
    <dbReference type="NCBI Taxonomy" id="108018"/>
    <lineage>
        <taxon>Eukaryota</taxon>
        <taxon>Fungi</taxon>
        <taxon>Dikarya</taxon>
        <taxon>Ascomycota</taxon>
        <taxon>Pezizomycotina</taxon>
        <taxon>Leotiomycetes</taxon>
        <taxon>Helotiales</taxon>
        <taxon>Ploettnerulaceae</taxon>
        <taxon>Cadophora</taxon>
    </lineage>
</organism>
<keyword evidence="3" id="KW-1185">Reference proteome</keyword>
<gene>
    <name evidence="2" type="ORF">IFR04_006615</name>
</gene>
<comment type="caution">
    <text evidence="2">The sequence shown here is derived from an EMBL/GenBank/DDBJ whole genome shotgun (WGS) entry which is preliminary data.</text>
</comment>
<sequence>MTTPIEQPPLSDPFTTAGPDKTGCLPKPLPIQTTTSSSNYAQGQETASATSSGSPTSPGGHVKMPDGRRNSQGEILSSPAEDWKPNFKRVQSWSREEYKRVVYSNEMVEEPGQGTGFTEGGEGSRQV</sequence>
<dbReference type="EMBL" id="JAFJYH010000088">
    <property type="protein sequence ID" value="KAG4420237.1"/>
    <property type="molecule type" value="Genomic_DNA"/>
</dbReference>
<feature type="region of interest" description="Disordered" evidence="1">
    <location>
        <begin position="1"/>
        <end position="91"/>
    </location>
</feature>
<feature type="compositionally biased region" description="Low complexity" evidence="1">
    <location>
        <begin position="46"/>
        <end position="60"/>
    </location>
</feature>
<name>A0A8H7W9A4_9HELO</name>
<dbReference type="OrthoDB" id="5425892at2759"/>
<evidence type="ECO:0000313" key="2">
    <source>
        <dbReference type="EMBL" id="KAG4420237.1"/>
    </source>
</evidence>